<dbReference type="RefSeq" id="WP_000809340.1">
    <property type="nucleotide sequence ID" value="NZ_CP039559.1"/>
</dbReference>
<protein>
    <submittedName>
        <fullName evidence="3">LuxR family transcriptional regulator</fullName>
    </submittedName>
</protein>
<geneLocation type="plasmid" evidence="3 4">
    <name>p08-4425.1</name>
</geneLocation>
<dbReference type="PROSITE" id="PS50043">
    <property type="entry name" value="HTH_LUXR_2"/>
    <property type="match status" value="1"/>
</dbReference>
<name>A0A4P7XZ68_SALET</name>
<keyword evidence="3" id="KW-0614">Plasmid</keyword>
<evidence type="ECO:0000313" key="4">
    <source>
        <dbReference type="Proteomes" id="UP000297386"/>
    </source>
</evidence>
<proteinExistence type="predicted"/>
<dbReference type="AlphaFoldDB" id="A0A4P7XZ68"/>
<dbReference type="InterPro" id="IPR000792">
    <property type="entry name" value="Tscrpt_reg_LuxR_C"/>
</dbReference>
<dbReference type="GO" id="GO:0006355">
    <property type="term" value="P:regulation of DNA-templated transcription"/>
    <property type="evidence" value="ECO:0007669"/>
    <property type="project" value="InterPro"/>
</dbReference>
<sequence>MKQIFLMSQCQYTRLGLFAVMESAGQHAVQVISVETPEQIVSHILSDGHLPGKQRVIVVDLTCHESSVTVRALWFLWNLSVLYSERHELRGTPCILFGHQEGRNNIRYPFTWISPSQNFHQLKNIFLRILAVPSRYISSGYGFQRLSANERQVINALLGGETVSDIAMRMQTHYSNVCYYRQKAIFKIGLKNRNDIAWIMNRKFL</sequence>
<evidence type="ECO:0000313" key="3">
    <source>
        <dbReference type="EMBL" id="QCF79904.1"/>
    </source>
</evidence>
<dbReference type="SMART" id="SM00421">
    <property type="entry name" value="HTH_LUXR"/>
    <property type="match status" value="1"/>
</dbReference>
<reference evidence="3 4" key="1">
    <citation type="submission" date="2019-04" db="EMBL/GenBank/DDBJ databases">
        <title>Complete genome sequences of Canadian Typhimurium and I 1,4,[5],12:i:-.</title>
        <authorList>
            <person name="Schonfeld J."/>
            <person name="Clark C."/>
            <person name="Johnson R."/>
            <person name="Labbe G."/>
            <person name="Liu K."/>
            <person name="Robertson J."/>
            <person name="Nash J.H.E."/>
        </authorList>
    </citation>
    <scope>NUCLEOTIDE SEQUENCE [LARGE SCALE GENOMIC DNA]</scope>
    <source>
        <strain evidence="4">84833166</strain>
        <plasmid evidence="3 4">p08-4425.1</plasmid>
    </source>
</reference>
<evidence type="ECO:0000259" key="2">
    <source>
        <dbReference type="PROSITE" id="PS50043"/>
    </source>
</evidence>
<dbReference type="EMBL" id="CP039559">
    <property type="protein sequence ID" value="QCF79904.1"/>
    <property type="molecule type" value="Genomic_DNA"/>
</dbReference>
<dbReference type="Gene3D" id="1.10.10.10">
    <property type="entry name" value="Winged helix-like DNA-binding domain superfamily/Winged helix DNA-binding domain"/>
    <property type="match status" value="1"/>
</dbReference>
<evidence type="ECO:0000256" key="1">
    <source>
        <dbReference type="ARBA" id="ARBA00023125"/>
    </source>
</evidence>
<keyword evidence="1" id="KW-0238">DNA-binding</keyword>
<dbReference type="GO" id="GO:0003677">
    <property type="term" value="F:DNA binding"/>
    <property type="evidence" value="ECO:0007669"/>
    <property type="project" value="UniProtKB-KW"/>
</dbReference>
<feature type="domain" description="HTH luxR-type" evidence="2">
    <location>
        <begin position="139"/>
        <end position="204"/>
    </location>
</feature>
<gene>
    <name evidence="3" type="ORF">E5N87_23425</name>
</gene>
<dbReference type="InterPro" id="IPR036388">
    <property type="entry name" value="WH-like_DNA-bd_sf"/>
</dbReference>
<dbReference type="InterPro" id="IPR016032">
    <property type="entry name" value="Sig_transdc_resp-reg_C-effctor"/>
</dbReference>
<dbReference type="SUPFAM" id="SSF46894">
    <property type="entry name" value="C-terminal effector domain of the bipartite response regulators"/>
    <property type="match status" value="1"/>
</dbReference>
<organism evidence="3 4">
    <name type="scientific">Salmonella enterica subsp. enterica serovar 1,4,[5],12:i:-</name>
    <dbReference type="NCBI Taxonomy" id="2583588"/>
    <lineage>
        <taxon>Bacteria</taxon>
        <taxon>Pseudomonadati</taxon>
        <taxon>Pseudomonadota</taxon>
        <taxon>Gammaproteobacteria</taxon>
        <taxon>Enterobacterales</taxon>
        <taxon>Enterobacteriaceae</taxon>
        <taxon>Salmonella</taxon>
    </lineage>
</organism>
<dbReference type="Pfam" id="PF00196">
    <property type="entry name" value="GerE"/>
    <property type="match status" value="1"/>
</dbReference>
<dbReference type="Proteomes" id="UP000297386">
    <property type="component" value="Plasmid p08-4425.1"/>
</dbReference>
<accession>A0A4P7XZ68</accession>